<dbReference type="AlphaFoldDB" id="A0A2J6WQ28"/>
<dbReference type="GO" id="GO:0006355">
    <property type="term" value="P:regulation of DNA-templated transcription"/>
    <property type="evidence" value="ECO:0007669"/>
    <property type="project" value="InterPro"/>
</dbReference>
<dbReference type="CDD" id="cd00075">
    <property type="entry name" value="HATPase"/>
    <property type="match status" value="1"/>
</dbReference>
<keyword evidence="11 14" id="KW-1133">Transmembrane helix</keyword>
<dbReference type="SMART" id="SM00387">
    <property type="entry name" value="HATPase_c"/>
    <property type="match status" value="1"/>
</dbReference>
<evidence type="ECO:0000256" key="2">
    <source>
        <dbReference type="ARBA" id="ARBA00004651"/>
    </source>
</evidence>
<dbReference type="PIRSF" id="PIRSF037532">
    <property type="entry name" value="STHK_NtrY"/>
    <property type="match status" value="1"/>
</dbReference>
<dbReference type="PROSITE" id="PS50109">
    <property type="entry name" value="HIS_KIN"/>
    <property type="match status" value="1"/>
</dbReference>
<keyword evidence="10" id="KW-0067">ATP-binding</keyword>
<dbReference type="InterPro" id="IPR005467">
    <property type="entry name" value="His_kinase_dom"/>
</dbReference>
<name>A0A2J6WQ28_9BACT</name>
<dbReference type="SUPFAM" id="SSF47384">
    <property type="entry name" value="Homodimeric domain of signal transducing histidine kinase"/>
    <property type="match status" value="1"/>
</dbReference>
<dbReference type="Gene3D" id="1.10.287.130">
    <property type="match status" value="1"/>
</dbReference>
<dbReference type="SUPFAM" id="SSF55874">
    <property type="entry name" value="ATPase domain of HSP90 chaperone/DNA topoisomerase II/histidine kinase"/>
    <property type="match status" value="1"/>
</dbReference>
<evidence type="ECO:0000256" key="1">
    <source>
        <dbReference type="ARBA" id="ARBA00000085"/>
    </source>
</evidence>
<evidence type="ECO:0000256" key="7">
    <source>
        <dbReference type="ARBA" id="ARBA00022692"/>
    </source>
</evidence>
<evidence type="ECO:0000259" key="16">
    <source>
        <dbReference type="PROSITE" id="PS50112"/>
    </source>
</evidence>
<evidence type="ECO:0000256" key="4">
    <source>
        <dbReference type="ARBA" id="ARBA00022475"/>
    </source>
</evidence>
<feature type="transmembrane region" description="Helical" evidence="14">
    <location>
        <begin position="246"/>
        <end position="266"/>
    </location>
</feature>
<keyword evidence="9" id="KW-0418">Kinase</keyword>
<feature type="domain" description="Histidine kinase" evidence="15">
    <location>
        <begin position="459"/>
        <end position="665"/>
    </location>
</feature>
<feature type="transmembrane region" description="Helical" evidence="14">
    <location>
        <begin position="41"/>
        <end position="65"/>
    </location>
</feature>
<dbReference type="SUPFAM" id="SSF55785">
    <property type="entry name" value="PYP-like sensor domain (PAS domain)"/>
    <property type="match status" value="1"/>
</dbReference>
<dbReference type="PROSITE" id="PS50112">
    <property type="entry name" value="PAS"/>
    <property type="match status" value="1"/>
</dbReference>
<dbReference type="InterPro" id="IPR000014">
    <property type="entry name" value="PAS"/>
</dbReference>
<dbReference type="InterPro" id="IPR036097">
    <property type="entry name" value="HisK_dim/P_sf"/>
</dbReference>
<evidence type="ECO:0000256" key="10">
    <source>
        <dbReference type="ARBA" id="ARBA00022840"/>
    </source>
</evidence>
<organism evidence="18 19">
    <name type="scientific">Thermodesulfovibrio aggregans</name>
    <dbReference type="NCBI Taxonomy" id="86166"/>
    <lineage>
        <taxon>Bacteria</taxon>
        <taxon>Pseudomonadati</taxon>
        <taxon>Nitrospirota</taxon>
        <taxon>Thermodesulfovibrionia</taxon>
        <taxon>Thermodesulfovibrionales</taxon>
        <taxon>Thermodesulfovibrionaceae</taxon>
        <taxon>Thermodesulfovibrio</taxon>
    </lineage>
</organism>
<dbReference type="GO" id="GO:0005886">
    <property type="term" value="C:plasma membrane"/>
    <property type="evidence" value="ECO:0007669"/>
    <property type="project" value="UniProtKB-SubCell"/>
</dbReference>
<dbReference type="InterPro" id="IPR013767">
    <property type="entry name" value="PAS_fold"/>
</dbReference>
<feature type="transmembrane region" description="Helical" evidence="14">
    <location>
        <begin position="12"/>
        <end position="29"/>
    </location>
</feature>
<dbReference type="PANTHER" id="PTHR45528">
    <property type="entry name" value="SENSOR HISTIDINE KINASE CPXA"/>
    <property type="match status" value="1"/>
</dbReference>
<dbReference type="EC" id="2.7.13.3" evidence="3"/>
<dbReference type="CDD" id="cd06225">
    <property type="entry name" value="HAMP"/>
    <property type="match status" value="1"/>
</dbReference>
<dbReference type="Proteomes" id="UP000242288">
    <property type="component" value="Unassembled WGS sequence"/>
</dbReference>
<comment type="catalytic activity">
    <reaction evidence="1">
        <text>ATP + protein L-histidine = ADP + protein N-phospho-L-histidine.</text>
        <dbReference type="EC" id="2.7.13.3"/>
    </reaction>
</comment>
<dbReference type="Gene3D" id="3.30.565.10">
    <property type="entry name" value="Histidine kinase-like ATPase, C-terminal domain"/>
    <property type="match status" value="1"/>
</dbReference>
<comment type="subcellular location">
    <subcellularLocation>
        <location evidence="2">Cell membrane</location>
        <topology evidence="2">Multi-pass membrane protein</topology>
    </subcellularLocation>
</comment>
<accession>A0A2J6WQ28</accession>
<evidence type="ECO:0000256" key="12">
    <source>
        <dbReference type="ARBA" id="ARBA00023012"/>
    </source>
</evidence>
<dbReference type="GO" id="GO:0000155">
    <property type="term" value="F:phosphorelay sensor kinase activity"/>
    <property type="evidence" value="ECO:0007669"/>
    <property type="project" value="InterPro"/>
</dbReference>
<dbReference type="GO" id="GO:0005524">
    <property type="term" value="F:ATP binding"/>
    <property type="evidence" value="ECO:0007669"/>
    <property type="project" value="UniProtKB-KW"/>
</dbReference>
<dbReference type="CDD" id="cd00082">
    <property type="entry name" value="HisKA"/>
    <property type="match status" value="1"/>
</dbReference>
<dbReference type="InterPro" id="IPR003660">
    <property type="entry name" value="HAMP_dom"/>
</dbReference>
<proteinExistence type="predicted"/>
<dbReference type="InterPro" id="IPR003661">
    <property type="entry name" value="HisK_dim/P_dom"/>
</dbReference>
<protein>
    <recommendedName>
        <fullName evidence="3">histidine kinase</fullName>
        <ecNumber evidence="3">2.7.13.3</ecNumber>
    </recommendedName>
</protein>
<dbReference type="InterPro" id="IPR017232">
    <property type="entry name" value="NtrY"/>
</dbReference>
<evidence type="ECO:0000256" key="3">
    <source>
        <dbReference type="ARBA" id="ARBA00012438"/>
    </source>
</evidence>
<dbReference type="InterPro" id="IPR004358">
    <property type="entry name" value="Sig_transdc_His_kin-like_C"/>
</dbReference>
<dbReference type="Gene3D" id="6.10.340.10">
    <property type="match status" value="1"/>
</dbReference>
<keyword evidence="6" id="KW-0808">Transferase</keyword>
<keyword evidence="8" id="KW-0547">Nucleotide-binding</keyword>
<dbReference type="PROSITE" id="PS50885">
    <property type="entry name" value="HAMP"/>
    <property type="match status" value="1"/>
</dbReference>
<dbReference type="SMART" id="SM00091">
    <property type="entry name" value="PAS"/>
    <property type="match status" value="1"/>
</dbReference>
<evidence type="ECO:0000259" key="15">
    <source>
        <dbReference type="PROSITE" id="PS50109"/>
    </source>
</evidence>
<evidence type="ECO:0000256" key="9">
    <source>
        <dbReference type="ARBA" id="ARBA00022777"/>
    </source>
</evidence>
<comment type="caution">
    <text evidence="18">The sequence shown here is derived from an EMBL/GenBank/DDBJ whole genome shotgun (WGS) entry which is preliminary data.</text>
</comment>
<dbReference type="InterPro" id="IPR050398">
    <property type="entry name" value="HssS/ArlS-like"/>
</dbReference>
<dbReference type="Pfam" id="PF00512">
    <property type="entry name" value="HisKA"/>
    <property type="match status" value="1"/>
</dbReference>
<keyword evidence="13 14" id="KW-0472">Membrane</keyword>
<evidence type="ECO:0000256" key="11">
    <source>
        <dbReference type="ARBA" id="ARBA00022989"/>
    </source>
</evidence>
<feature type="domain" description="PAS" evidence="16">
    <location>
        <begin position="327"/>
        <end position="395"/>
    </location>
</feature>
<dbReference type="Gene3D" id="3.30.450.20">
    <property type="entry name" value="PAS domain"/>
    <property type="match status" value="1"/>
</dbReference>
<dbReference type="SUPFAM" id="SSF158472">
    <property type="entry name" value="HAMP domain-like"/>
    <property type="match status" value="1"/>
</dbReference>
<dbReference type="Pfam" id="PF00989">
    <property type="entry name" value="PAS"/>
    <property type="match status" value="1"/>
</dbReference>
<dbReference type="PANTHER" id="PTHR45528:SF1">
    <property type="entry name" value="SENSOR HISTIDINE KINASE CPXA"/>
    <property type="match status" value="1"/>
</dbReference>
<dbReference type="InterPro" id="IPR036890">
    <property type="entry name" value="HATPase_C_sf"/>
</dbReference>
<evidence type="ECO:0000256" key="14">
    <source>
        <dbReference type="SAM" id="Phobius"/>
    </source>
</evidence>
<dbReference type="NCBIfam" id="TIGR00229">
    <property type="entry name" value="sensory_box"/>
    <property type="match status" value="1"/>
</dbReference>
<evidence type="ECO:0000313" key="19">
    <source>
        <dbReference type="Proteomes" id="UP000242288"/>
    </source>
</evidence>
<dbReference type="EMBL" id="PNIO01000008">
    <property type="protein sequence ID" value="PMP72486.1"/>
    <property type="molecule type" value="Genomic_DNA"/>
</dbReference>
<keyword evidence="7 14" id="KW-0812">Transmembrane</keyword>
<evidence type="ECO:0000256" key="5">
    <source>
        <dbReference type="ARBA" id="ARBA00022553"/>
    </source>
</evidence>
<keyword evidence="5" id="KW-0597">Phosphoprotein</keyword>
<evidence type="ECO:0000256" key="6">
    <source>
        <dbReference type="ARBA" id="ARBA00022679"/>
    </source>
</evidence>
<feature type="transmembrane region" description="Helical" evidence="14">
    <location>
        <begin position="85"/>
        <end position="107"/>
    </location>
</feature>
<evidence type="ECO:0000259" key="17">
    <source>
        <dbReference type="PROSITE" id="PS50885"/>
    </source>
</evidence>
<dbReference type="InterPro" id="IPR035965">
    <property type="entry name" value="PAS-like_dom_sf"/>
</dbReference>
<sequence>MKERLKKYFFPVFLTSLLFIVLGFEIYLLRLPPEQIPTRFIIVSLFVINIISLITLGFFVIRSVFRLYLEKHREVPGYRFRIKIVTIFVGLVLIPSALLFIAFSGVLENSIERIFSKSNREIISKTVDTVKAFYDFEKEKLLNLAEDLKNGKIRGIPHGISVERLKTFKTDMPESVKDAFQGKKSAQIVSSSDGDLVIVAIPDSNGVLVLKMIIPSEITKKVEEVKAHYEEYLKMGSMRKAVKSNYFMFLGFLSLIIVFLALWASLKISQEITNPLKELVQATERVSKGDLKVKILTKSSDEIGILVNSFNEMIAKLDKAYFDLSERNILLERIFSNITSGIIFIGQGGKIFKINKAGEEILQIPGNKIEGKHYAEILEFIESDELKEFIKKLSEERIYEISKDLNIKIKGKNKIIRSRFISLRESQESEATGILVVFDDITDIVKAQQAIAWEEVARRLAHEIKNPLTPIKLATERLIKKWKNKEEDFGRVFEKSTQTIISGVESLKNLIDAFQKLGKLPDIKKESVNPLNLIEDVIELYKGYKDVRINLVLCDEIKHVLLDPEQFKRVLINIIDNAIKAMNGKGEITISVKLNNNLEIEVADTGPGVDDEIKEKLFLPYFSKNKEGTGLGLAIARKIVNEHGGNIHVMDNKPHGTIFKIEVPV</sequence>
<dbReference type="SMART" id="SM00304">
    <property type="entry name" value="HAMP"/>
    <property type="match status" value="1"/>
</dbReference>
<evidence type="ECO:0000256" key="13">
    <source>
        <dbReference type="ARBA" id="ARBA00023136"/>
    </source>
</evidence>
<keyword evidence="4" id="KW-1003">Cell membrane</keyword>
<dbReference type="SMART" id="SM00388">
    <property type="entry name" value="HisKA"/>
    <property type="match status" value="1"/>
</dbReference>
<evidence type="ECO:0000256" key="8">
    <source>
        <dbReference type="ARBA" id="ARBA00022741"/>
    </source>
</evidence>
<dbReference type="PRINTS" id="PR00344">
    <property type="entry name" value="BCTRLSENSOR"/>
</dbReference>
<gene>
    <name evidence="18" type="ORF">C0186_01460</name>
</gene>
<reference evidence="18 19" key="1">
    <citation type="submission" date="2018-01" db="EMBL/GenBank/DDBJ databases">
        <title>Metagenomic assembled genomes from two thermal pools in the Uzon Caldera, Kamchatka, Russia.</title>
        <authorList>
            <person name="Wilkins L."/>
            <person name="Ettinger C."/>
        </authorList>
    </citation>
    <scope>NUCLEOTIDE SEQUENCE [LARGE SCALE GENOMIC DNA]</scope>
    <source>
        <strain evidence="18">ZAV-04</strain>
    </source>
</reference>
<keyword evidence="12" id="KW-0902">Two-component regulatory system</keyword>
<dbReference type="Pfam" id="PF02518">
    <property type="entry name" value="HATPase_c"/>
    <property type="match status" value="1"/>
</dbReference>
<dbReference type="Pfam" id="PF00672">
    <property type="entry name" value="HAMP"/>
    <property type="match status" value="1"/>
</dbReference>
<evidence type="ECO:0000313" key="18">
    <source>
        <dbReference type="EMBL" id="PMP72486.1"/>
    </source>
</evidence>
<dbReference type="InterPro" id="IPR003594">
    <property type="entry name" value="HATPase_dom"/>
</dbReference>
<feature type="domain" description="HAMP" evidence="17">
    <location>
        <begin position="270"/>
        <end position="322"/>
    </location>
</feature>